<organism evidence="1 2">
    <name type="scientific">Acidihalobacter ferrooxydans</name>
    <dbReference type="NCBI Taxonomy" id="1765967"/>
    <lineage>
        <taxon>Bacteria</taxon>
        <taxon>Pseudomonadati</taxon>
        <taxon>Pseudomonadota</taxon>
        <taxon>Gammaproteobacteria</taxon>
        <taxon>Chromatiales</taxon>
        <taxon>Ectothiorhodospiraceae</taxon>
        <taxon>Acidihalobacter</taxon>
    </lineage>
</organism>
<protein>
    <recommendedName>
        <fullName evidence="3">SIMPL domain-containing protein</fullName>
    </recommendedName>
</protein>
<accession>A0A1P8UER0</accession>
<proteinExistence type="predicted"/>
<keyword evidence="2" id="KW-1185">Reference proteome</keyword>
<dbReference type="KEGG" id="afy:BW247_03840"/>
<dbReference type="InterPro" id="IPR007497">
    <property type="entry name" value="SIMPL/DUF541"/>
</dbReference>
<dbReference type="Proteomes" id="UP000243807">
    <property type="component" value="Chromosome"/>
</dbReference>
<dbReference type="Gene3D" id="3.30.110.170">
    <property type="entry name" value="Protein of unknown function (DUF541), domain 1"/>
    <property type="match status" value="1"/>
</dbReference>
<dbReference type="AlphaFoldDB" id="A0A1P8UER0"/>
<name>A0A1P8UER0_9GAMM</name>
<dbReference type="STRING" id="1765967.BW247_03840"/>
<evidence type="ECO:0000313" key="1">
    <source>
        <dbReference type="EMBL" id="APZ42327.1"/>
    </source>
</evidence>
<evidence type="ECO:0000313" key="2">
    <source>
        <dbReference type="Proteomes" id="UP000243807"/>
    </source>
</evidence>
<dbReference type="Pfam" id="PF04402">
    <property type="entry name" value="SIMPL"/>
    <property type="match status" value="1"/>
</dbReference>
<gene>
    <name evidence="1" type="ORF">BW247_03840</name>
</gene>
<dbReference type="RefSeq" id="WP_076835859.1">
    <property type="nucleotide sequence ID" value="NZ_CP019434.1"/>
</dbReference>
<reference evidence="1 2" key="1">
    <citation type="submission" date="2017-01" db="EMBL/GenBank/DDBJ databases">
        <title>Draft sequence of Acidihalobacter ferrooxidans strain DSM 14175 (strain V8).</title>
        <authorList>
            <person name="Khaleque H.N."/>
            <person name="Ramsay J.P."/>
            <person name="Murphy R.J.T."/>
            <person name="Kaksonen A.H."/>
            <person name="Boxall N.J."/>
            <person name="Watkin E.L.J."/>
        </authorList>
    </citation>
    <scope>NUCLEOTIDE SEQUENCE [LARGE SCALE GENOMIC DNA]</scope>
    <source>
        <strain evidence="1 2">V8</strain>
    </source>
</reference>
<dbReference type="EMBL" id="CP019434">
    <property type="protein sequence ID" value="APZ42327.1"/>
    <property type="molecule type" value="Genomic_DNA"/>
</dbReference>
<evidence type="ECO:0008006" key="3">
    <source>
        <dbReference type="Google" id="ProtNLM"/>
    </source>
</evidence>
<sequence>MKRTKKNRLATVVMLSAALPLLFAAGVAEAAPAQASAQKQQTVVSFAVTTSTAVPNTRLVVLLQAVAQASGDAQVLPGLAKQLNRRMNTALQLIEKTPGVVAQTRGMRSAPVYVHGKQTGWRLTGQIEASGDAALMPQLTGRLQAAGLSVESVQARPSAHAMAQARTQQTVAAIDALKHRAATVARALGCSSWSFAQINLDDQTPRPPVGLMRMAVAATDKAALAPGRSTVTVRAAAKLRCVP</sequence>